<gene>
    <name evidence="2" type="ORF">OJ1339_B08.13</name>
    <name evidence="1" type="ORF">P0506C07.4</name>
</gene>
<reference evidence="1" key="2">
    <citation type="submission" date="2001-11" db="EMBL/GenBank/DDBJ databases">
        <title>Oryza sativa nipponbare(GA3) genomic DNA, chromosome 7, PAC clone:P0506C07.</title>
        <authorList>
            <person name="Sasaki T."/>
            <person name="Matsumoto T."/>
            <person name="Yamamoto K."/>
        </authorList>
    </citation>
    <scope>NUCLEOTIDE SEQUENCE</scope>
</reference>
<dbReference type="Proteomes" id="UP000000763">
    <property type="component" value="Chromosome 7"/>
</dbReference>
<sequence length="154" mass="17594">MEEVPDKERQPEFYMETTRTIRIISILEGIVFFSDIAGHGFEEEDYPVVDYESDLQTAMSTTSRVYPSTDDLHTMQIPELRHQTSTVARQHKHKRHRHRHRHRLAPAATVQQHSNIGRRRYCSSFVPVIVASASSLSSSTTGVVVDNVGVYKVN</sequence>
<evidence type="ECO:0000313" key="2">
    <source>
        <dbReference type="EMBL" id="BAD30188.1"/>
    </source>
</evidence>
<proteinExistence type="predicted"/>
<reference evidence="2" key="1">
    <citation type="submission" date="2001-06" db="EMBL/GenBank/DDBJ databases">
        <title>Oryza sativa nipponbare(GA3) genomic DNA, chromosome 7, BAC clone:OJ1339_B08.</title>
        <authorList>
            <person name="Sasaki T."/>
            <person name="Matsumoto T."/>
            <person name="Yamamoto K."/>
        </authorList>
    </citation>
    <scope>NUCLEOTIDE SEQUENCE</scope>
</reference>
<protein>
    <submittedName>
        <fullName evidence="1">Uncharacterized protein</fullName>
    </submittedName>
</protein>
<dbReference type="AlphaFoldDB" id="Q7XI27"/>
<reference evidence="3" key="3">
    <citation type="journal article" date="2005" name="Nature">
        <title>The map-based sequence of the rice genome.</title>
        <authorList>
            <consortium name="International rice genome sequencing project (IRGSP)"/>
            <person name="Matsumoto T."/>
            <person name="Wu J."/>
            <person name="Kanamori H."/>
            <person name="Katayose Y."/>
            <person name="Fujisawa M."/>
            <person name="Namiki N."/>
            <person name="Mizuno H."/>
            <person name="Yamamoto K."/>
            <person name="Antonio B.A."/>
            <person name="Baba T."/>
            <person name="Sakata K."/>
            <person name="Nagamura Y."/>
            <person name="Aoki H."/>
            <person name="Arikawa K."/>
            <person name="Arita K."/>
            <person name="Bito T."/>
            <person name="Chiden Y."/>
            <person name="Fujitsuka N."/>
            <person name="Fukunaka R."/>
            <person name="Hamada M."/>
            <person name="Harada C."/>
            <person name="Hayashi A."/>
            <person name="Hijishita S."/>
            <person name="Honda M."/>
            <person name="Hosokawa S."/>
            <person name="Ichikawa Y."/>
            <person name="Idonuma A."/>
            <person name="Iijima M."/>
            <person name="Ikeda M."/>
            <person name="Ikeno M."/>
            <person name="Ito K."/>
            <person name="Ito S."/>
            <person name="Ito T."/>
            <person name="Ito Y."/>
            <person name="Ito Y."/>
            <person name="Iwabuchi A."/>
            <person name="Kamiya K."/>
            <person name="Karasawa W."/>
            <person name="Kurita K."/>
            <person name="Katagiri S."/>
            <person name="Kikuta A."/>
            <person name="Kobayashi H."/>
            <person name="Kobayashi N."/>
            <person name="Machita K."/>
            <person name="Maehara T."/>
            <person name="Masukawa M."/>
            <person name="Mizubayashi T."/>
            <person name="Mukai Y."/>
            <person name="Nagasaki H."/>
            <person name="Nagata Y."/>
            <person name="Naito S."/>
            <person name="Nakashima M."/>
            <person name="Nakama Y."/>
            <person name="Nakamichi Y."/>
            <person name="Nakamura M."/>
            <person name="Meguro A."/>
            <person name="Negishi M."/>
            <person name="Ohta I."/>
            <person name="Ohta T."/>
            <person name="Okamoto M."/>
            <person name="Ono N."/>
            <person name="Saji S."/>
            <person name="Sakaguchi M."/>
            <person name="Sakai K."/>
            <person name="Shibata M."/>
            <person name="Shimokawa T."/>
            <person name="Song J."/>
            <person name="Takazaki Y."/>
            <person name="Terasawa K."/>
            <person name="Tsugane M."/>
            <person name="Tsuji K."/>
            <person name="Ueda S."/>
            <person name="Waki K."/>
            <person name="Yamagata H."/>
            <person name="Yamamoto M."/>
            <person name="Yamamoto S."/>
            <person name="Yamane H."/>
            <person name="Yoshiki S."/>
            <person name="Yoshihara R."/>
            <person name="Yukawa K."/>
            <person name="Zhong H."/>
            <person name="Yano M."/>
            <person name="Yuan Q."/>
            <person name="Ouyang S."/>
            <person name="Liu J."/>
            <person name="Jones K.M."/>
            <person name="Gansberger K."/>
            <person name="Moffat K."/>
            <person name="Hill J."/>
            <person name="Bera J."/>
            <person name="Fadrosh D."/>
            <person name="Jin S."/>
            <person name="Johri S."/>
            <person name="Kim M."/>
            <person name="Overton L."/>
            <person name="Reardon M."/>
            <person name="Tsitrin T."/>
            <person name="Vuong H."/>
            <person name="Weaver B."/>
            <person name="Ciecko A."/>
            <person name="Tallon L."/>
            <person name="Jackson J."/>
            <person name="Pai G."/>
            <person name="Aken S.V."/>
            <person name="Utterback T."/>
            <person name="Reidmuller S."/>
            <person name="Feldblyum T."/>
            <person name="Hsiao J."/>
            <person name="Zismann V."/>
            <person name="Iobst S."/>
            <person name="de Vazeille A.R."/>
            <person name="Buell C.R."/>
            <person name="Ying K."/>
            <person name="Li Y."/>
            <person name="Lu T."/>
            <person name="Huang Y."/>
            <person name="Zhao Q."/>
            <person name="Feng Q."/>
            <person name="Zhang L."/>
            <person name="Zhu J."/>
            <person name="Weng Q."/>
            <person name="Mu J."/>
            <person name="Lu Y."/>
            <person name="Fan D."/>
            <person name="Liu Y."/>
            <person name="Guan J."/>
            <person name="Zhang Y."/>
            <person name="Yu S."/>
            <person name="Liu X."/>
            <person name="Zhang Y."/>
            <person name="Hong G."/>
            <person name="Han B."/>
            <person name="Choisne N."/>
            <person name="Demange N."/>
            <person name="Orjeda G."/>
            <person name="Samain S."/>
            <person name="Cattolico L."/>
            <person name="Pelletier E."/>
            <person name="Couloux A."/>
            <person name="Segurens B."/>
            <person name="Wincker P."/>
            <person name="D'Hont A."/>
            <person name="Scarpelli C."/>
            <person name="Weissenbach J."/>
            <person name="Salanoubat M."/>
            <person name="Quetier F."/>
            <person name="Yu Y."/>
            <person name="Kim H.R."/>
            <person name="Rambo T."/>
            <person name="Currie J."/>
            <person name="Collura K."/>
            <person name="Luo M."/>
            <person name="Yang T."/>
            <person name="Ammiraju J.S.S."/>
            <person name="Engler F."/>
            <person name="Soderlund C."/>
            <person name="Wing R.A."/>
            <person name="Palmer L.E."/>
            <person name="de la Bastide M."/>
            <person name="Spiegel L."/>
            <person name="Nascimento L."/>
            <person name="Zutavern T."/>
            <person name="O'Shaughnessy A."/>
            <person name="Dike S."/>
            <person name="Dedhia N."/>
            <person name="Preston R."/>
            <person name="Balija V."/>
            <person name="McCombie W.R."/>
            <person name="Chow T."/>
            <person name="Chen H."/>
            <person name="Chung M."/>
            <person name="Chen C."/>
            <person name="Shaw J."/>
            <person name="Wu H."/>
            <person name="Hsiao K."/>
            <person name="Chao Y."/>
            <person name="Chu M."/>
            <person name="Cheng C."/>
            <person name="Hour A."/>
            <person name="Lee P."/>
            <person name="Lin S."/>
            <person name="Lin Y."/>
            <person name="Liou J."/>
            <person name="Liu S."/>
            <person name="Hsing Y."/>
            <person name="Raghuvanshi S."/>
            <person name="Mohanty A."/>
            <person name="Bharti A.K."/>
            <person name="Gaur A."/>
            <person name="Gupta V."/>
            <person name="Kumar D."/>
            <person name="Ravi V."/>
            <person name="Vij S."/>
            <person name="Kapur A."/>
            <person name="Khurana P."/>
            <person name="Khurana P."/>
            <person name="Khurana J.P."/>
            <person name="Tyagi A.K."/>
            <person name="Gaikwad K."/>
            <person name="Singh A."/>
            <person name="Dalal V."/>
            <person name="Srivastava S."/>
            <person name="Dixit A."/>
            <person name="Pal A.K."/>
            <person name="Ghazi I.A."/>
            <person name="Yadav M."/>
            <person name="Pandit A."/>
            <person name="Bhargava A."/>
            <person name="Sureshbabu K."/>
            <person name="Batra K."/>
            <person name="Sharma T.R."/>
            <person name="Mohapatra T."/>
            <person name="Singh N.K."/>
            <person name="Messing J."/>
            <person name="Nelson A.B."/>
            <person name="Fuks G."/>
            <person name="Kavchok S."/>
            <person name="Keizer G."/>
            <person name="Linton E."/>
            <person name="Llaca V."/>
            <person name="Song R."/>
            <person name="Tanyolac B."/>
            <person name="Young S."/>
            <person name="Ho-Il K."/>
            <person name="Hahn J.H."/>
            <person name="Sangsakoo G."/>
            <person name="Vanavichit A."/>
            <person name="de Mattos Luiz.A.T."/>
            <person name="Zimmer P.D."/>
            <person name="Malone G."/>
            <person name="Dellagostin O."/>
            <person name="de Oliveira A.C."/>
            <person name="Bevan M."/>
            <person name="Bancroft I."/>
            <person name="Minx P."/>
            <person name="Cordum H."/>
            <person name="Wilson R."/>
            <person name="Cheng Z."/>
            <person name="Jin W."/>
            <person name="Jiang J."/>
            <person name="Leong S.A."/>
            <person name="Iwama H."/>
            <person name="Gojobori T."/>
            <person name="Itoh T."/>
            <person name="Niimura Y."/>
            <person name="Fujii Y."/>
            <person name="Habara T."/>
            <person name="Sakai H."/>
            <person name="Sato Y."/>
            <person name="Wilson G."/>
            <person name="Kumar K."/>
            <person name="McCouch S."/>
            <person name="Juretic N."/>
            <person name="Hoen D."/>
            <person name="Wright S."/>
            <person name="Bruskiewich R."/>
            <person name="Bureau T."/>
            <person name="Miyao A."/>
            <person name="Hirochika H."/>
            <person name="Nishikawa T."/>
            <person name="Kadowaki K."/>
            <person name="Sugiura M."/>
            <person name="Burr B."/>
            <person name="Sasaki T."/>
        </authorList>
    </citation>
    <scope>NUCLEOTIDE SEQUENCE [LARGE SCALE GENOMIC DNA]</scope>
    <source>
        <strain evidence="3">cv. Nipponbare</strain>
    </source>
</reference>
<organism evidence="1 3">
    <name type="scientific">Oryza sativa subsp. japonica</name>
    <name type="common">Rice</name>
    <dbReference type="NCBI Taxonomy" id="39947"/>
    <lineage>
        <taxon>Eukaryota</taxon>
        <taxon>Viridiplantae</taxon>
        <taxon>Streptophyta</taxon>
        <taxon>Embryophyta</taxon>
        <taxon>Tracheophyta</taxon>
        <taxon>Spermatophyta</taxon>
        <taxon>Magnoliopsida</taxon>
        <taxon>Liliopsida</taxon>
        <taxon>Poales</taxon>
        <taxon>Poaceae</taxon>
        <taxon>BOP clade</taxon>
        <taxon>Oryzoideae</taxon>
        <taxon>Oryzeae</taxon>
        <taxon>Oryzinae</taxon>
        <taxon>Oryza</taxon>
        <taxon>Oryza sativa</taxon>
    </lineage>
</organism>
<dbReference type="EMBL" id="AP003753">
    <property type="protein sequence ID" value="BAD30188.1"/>
    <property type="molecule type" value="Genomic_DNA"/>
</dbReference>
<name>Q7XI27_ORYSJ</name>
<evidence type="ECO:0000313" key="1">
    <source>
        <dbReference type="EMBL" id="BAC79930.1"/>
    </source>
</evidence>
<evidence type="ECO:0000313" key="3">
    <source>
        <dbReference type="Proteomes" id="UP000000763"/>
    </source>
</evidence>
<reference evidence="3" key="4">
    <citation type="journal article" date="2008" name="Nucleic Acids Res.">
        <title>The rice annotation project database (RAP-DB): 2008 update.</title>
        <authorList>
            <consortium name="The rice annotation project (RAP)"/>
        </authorList>
    </citation>
    <scope>GENOME REANNOTATION</scope>
    <source>
        <strain evidence="3">cv. Nipponbare</strain>
    </source>
</reference>
<dbReference type="EMBL" id="AP004384">
    <property type="protein sequence ID" value="BAC79930.1"/>
    <property type="molecule type" value="Genomic_DNA"/>
</dbReference>
<accession>Q7XI27</accession>